<organism evidence="1">
    <name type="scientific">Photinus pyralis</name>
    <name type="common">Common eastern firefly</name>
    <name type="synonym">Lampyris pyralis</name>
    <dbReference type="NCBI Taxonomy" id="7054"/>
    <lineage>
        <taxon>Eukaryota</taxon>
        <taxon>Metazoa</taxon>
        <taxon>Ecdysozoa</taxon>
        <taxon>Arthropoda</taxon>
        <taxon>Hexapoda</taxon>
        <taxon>Insecta</taxon>
        <taxon>Pterygota</taxon>
        <taxon>Neoptera</taxon>
        <taxon>Endopterygota</taxon>
        <taxon>Coleoptera</taxon>
        <taxon>Polyphaga</taxon>
        <taxon>Elateriformia</taxon>
        <taxon>Elateroidea</taxon>
        <taxon>Lampyridae</taxon>
        <taxon>Lampyrinae</taxon>
        <taxon>Photinus</taxon>
    </lineage>
</organism>
<reference evidence="1" key="1">
    <citation type="journal article" date="2016" name="Sci. Rep.">
        <title>Molecular characterization of firefly nuptial gifts: a multi-omics approach sheds light on postcopulatory sexual selection.</title>
        <authorList>
            <person name="Al-Wathiqui N."/>
            <person name="Fallon T.R."/>
            <person name="South A."/>
            <person name="Weng J.K."/>
            <person name="Lewis S.M."/>
        </authorList>
    </citation>
    <scope>NUCLEOTIDE SEQUENCE</scope>
</reference>
<dbReference type="AlphaFoldDB" id="A0A1Y1LI77"/>
<dbReference type="EMBL" id="GEZM01054907">
    <property type="protein sequence ID" value="JAV73344.1"/>
    <property type="molecule type" value="Transcribed_RNA"/>
</dbReference>
<name>A0A1Y1LI77_PHOPY</name>
<sequence length="110" mass="12280">MLYKSYIHSNLLCGVFMWDGRIFEDVSAIWSLSLAIAAEPLLMSMWFQQDGAIAHTARVTMDSVKGTFHGRLISLFGDVAWPLKQGQREYSGEILKSISLLLKNGTLDNG</sequence>
<accession>A0A1Y1LI77</accession>
<protein>
    <submittedName>
        <fullName evidence="1">Uncharacterized protein</fullName>
    </submittedName>
</protein>
<evidence type="ECO:0000313" key="1">
    <source>
        <dbReference type="EMBL" id="JAV73344.1"/>
    </source>
</evidence>
<proteinExistence type="predicted"/>